<dbReference type="InterPro" id="IPR049704">
    <property type="entry name" value="Aminotrans_3_PPA_site"/>
</dbReference>
<dbReference type="PROSITE" id="PS00600">
    <property type="entry name" value="AA_TRANSFER_CLASS_3"/>
    <property type="match status" value="1"/>
</dbReference>
<evidence type="ECO:0000256" key="5">
    <source>
        <dbReference type="ARBA" id="ARBA00022898"/>
    </source>
</evidence>
<gene>
    <name evidence="7" type="ORF">NET02_06150</name>
</gene>
<reference evidence="7" key="1">
    <citation type="submission" date="2022-06" db="EMBL/GenBank/DDBJ databases">
        <title>CFH 74404 Thermomicrobiaceae sp.</title>
        <authorList>
            <person name="Ming H."/>
            <person name="Li W.-J."/>
            <person name="Zhao Z."/>
        </authorList>
    </citation>
    <scope>NUCLEOTIDE SEQUENCE</scope>
    <source>
        <strain evidence="7">CFH 74404</strain>
    </source>
</reference>
<dbReference type="RefSeq" id="WP_284056502.1">
    <property type="nucleotide sequence ID" value="NZ_JAMSLR010000003.1"/>
</dbReference>
<evidence type="ECO:0000256" key="1">
    <source>
        <dbReference type="ARBA" id="ARBA00001933"/>
    </source>
</evidence>
<sequence length="465" mass="51516">MDGTVETVGASKLPAPELEQEALEHVWIHSAEWVRLAEERGFRVFERAFGSTLVDVNGREYIDGLSGLWVVNAGHGRQEIAQAMADQAARIAYVSAANHTTVPTVQLANVLASLTPGDLNRIFFCSGGSEAVESAIKIAKQVQAMRGFPKRYKIIARRGSYHGMTYGAMSLTQSRSEKFFGPFMYGVLHVPSPNRYRNDFGLEGEEGDIMCANYVEQEIQYQDPETVAAVIGEPISTSNGVHVPSPKYWQRLREICDKYGVLLIMDEVINGFGRTGKMFAAEHFGVVPDLMTMAKGLTSGYAPMGAVAVSEKVFEIFREQKDVPLGHLLTFGGHAVAAAAALKNLEIFQRENLVQQSAEKGEYLLKQLRELLHHPTVGDVRGLGLMCGLEMVKNKATKEKWPRNSAFIKTLERRMNEKGLLTRVWEIVHVAPPLVVTHQEIDRIVEIIDEALTEAENEFASEIGV</sequence>
<dbReference type="InterPro" id="IPR015421">
    <property type="entry name" value="PyrdxlP-dep_Trfase_major"/>
</dbReference>
<dbReference type="Gene3D" id="3.40.640.10">
    <property type="entry name" value="Type I PLP-dependent aspartate aminotransferase-like (Major domain)"/>
    <property type="match status" value="1"/>
</dbReference>
<dbReference type="Proteomes" id="UP001165306">
    <property type="component" value="Unassembled WGS sequence"/>
</dbReference>
<dbReference type="GO" id="GO:0005829">
    <property type="term" value="C:cytosol"/>
    <property type="evidence" value="ECO:0007669"/>
    <property type="project" value="TreeGrafter"/>
</dbReference>
<evidence type="ECO:0000256" key="6">
    <source>
        <dbReference type="RuleBase" id="RU003560"/>
    </source>
</evidence>
<evidence type="ECO:0000256" key="2">
    <source>
        <dbReference type="ARBA" id="ARBA00008954"/>
    </source>
</evidence>
<dbReference type="InterPro" id="IPR015422">
    <property type="entry name" value="PyrdxlP-dep_Trfase_small"/>
</dbReference>
<comment type="caution">
    <text evidence="7">The sequence shown here is derived from an EMBL/GenBank/DDBJ whole genome shotgun (WGS) entry which is preliminary data.</text>
</comment>
<dbReference type="Pfam" id="PF00202">
    <property type="entry name" value="Aminotran_3"/>
    <property type="match status" value="1"/>
</dbReference>
<evidence type="ECO:0000256" key="3">
    <source>
        <dbReference type="ARBA" id="ARBA00022576"/>
    </source>
</evidence>
<dbReference type="GO" id="GO:0008483">
    <property type="term" value="F:transaminase activity"/>
    <property type="evidence" value="ECO:0007669"/>
    <property type="project" value="UniProtKB-KW"/>
</dbReference>
<keyword evidence="4" id="KW-0808">Transferase</keyword>
<dbReference type="PANTHER" id="PTHR43094:SF1">
    <property type="entry name" value="AMINOTRANSFERASE CLASS-III"/>
    <property type="match status" value="1"/>
</dbReference>
<keyword evidence="3 7" id="KW-0032">Aminotransferase</keyword>
<comment type="similarity">
    <text evidence="2 6">Belongs to the class-III pyridoxal-phosphate-dependent aminotransferase family.</text>
</comment>
<comment type="cofactor">
    <cofactor evidence="1">
        <name>pyridoxal 5'-phosphate</name>
        <dbReference type="ChEBI" id="CHEBI:597326"/>
    </cofactor>
</comment>
<organism evidence="7 8">
    <name type="scientific">Thermalbibacter longus</name>
    <dbReference type="NCBI Taxonomy" id="2951981"/>
    <lineage>
        <taxon>Bacteria</taxon>
        <taxon>Pseudomonadati</taxon>
        <taxon>Thermomicrobiota</taxon>
        <taxon>Thermomicrobia</taxon>
        <taxon>Thermomicrobiales</taxon>
        <taxon>Thermomicrobiaceae</taxon>
        <taxon>Thermalbibacter</taxon>
    </lineage>
</organism>
<dbReference type="Gene3D" id="3.90.1150.10">
    <property type="entry name" value="Aspartate Aminotransferase, domain 1"/>
    <property type="match status" value="1"/>
</dbReference>
<accession>A0AA41WAH7</accession>
<dbReference type="CDD" id="cd00610">
    <property type="entry name" value="OAT_like"/>
    <property type="match status" value="1"/>
</dbReference>
<proteinExistence type="inferred from homology"/>
<evidence type="ECO:0000313" key="8">
    <source>
        <dbReference type="Proteomes" id="UP001165306"/>
    </source>
</evidence>
<name>A0AA41WAH7_9BACT</name>
<dbReference type="InterPro" id="IPR005814">
    <property type="entry name" value="Aminotrans_3"/>
</dbReference>
<dbReference type="InterPro" id="IPR015424">
    <property type="entry name" value="PyrdxlP-dep_Trfase"/>
</dbReference>
<protein>
    <submittedName>
        <fullName evidence="7">Aspartate aminotransferase family protein</fullName>
    </submittedName>
</protein>
<keyword evidence="5 6" id="KW-0663">Pyridoxal phosphate</keyword>
<dbReference type="PIRSF" id="PIRSF000521">
    <property type="entry name" value="Transaminase_4ab_Lys_Orn"/>
    <property type="match status" value="1"/>
</dbReference>
<evidence type="ECO:0000256" key="4">
    <source>
        <dbReference type="ARBA" id="ARBA00022679"/>
    </source>
</evidence>
<dbReference type="AlphaFoldDB" id="A0AA41WAH7"/>
<evidence type="ECO:0000313" key="7">
    <source>
        <dbReference type="EMBL" id="MCM8748722.1"/>
    </source>
</evidence>
<dbReference type="EMBL" id="JAMSLR010000003">
    <property type="protein sequence ID" value="MCM8748722.1"/>
    <property type="molecule type" value="Genomic_DNA"/>
</dbReference>
<dbReference type="SUPFAM" id="SSF53383">
    <property type="entry name" value="PLP-dependent transferases"/>
    <property type="match status" value="1"/>
</dbReference>
<dbReference type="FunFam" id="3.40.640.10:FF:000014">
    <property type="entry name" value="Adenosylmethionine-8-amino-7-oxononanoate aminotransferase, probable"/>
    <property type="match status" value="1"/>
</dbReference>
<dbReference type="PANTHER" id="PTHR43094">
    <property type="entry name" value="AMINOTRANSFERASE"/>
    <property type="match status" value="1"/>
</dbReference>
<keyword evidence="8" id="KW-1185">Reference proteome</keyword>
<dbReference type="GO" id="GO:0030170">
    <property type="term" value="F:pyridoxal phosphate binding"/>
    <property type="evidence" value="ECO:0007669"/>
    <property type="project" value="InterPro"/>
</dbReference>